<accession>A0A0A9DS67</accession>
<evidence type="ECO:0000313" key="1">
    <source>
        <dbReference type="EMBL" id="JAD88520.1"/>
    </source>
</evidence>
<dbReference type="EMBL" id="GBRH01209375">
    <property type="protein sequence ID" value="JAD88520.1"/>
    <property type="molecule type" value="Transcribed_RNA"/>
</dbReference>
<reference evidence="1" key="1">
    <citation type="submission" date="2014-09" db="EMBL/GenBank/DDBJ databases">
        <authorList>
            <person name="Magalhaes I.L.F."/>
            <person name="Oliveira U."/>
            <person name="Santos F.R."/>
            <person name="Vidigal T.H.D.A."/>
            <person name="Brescovit A.D."/>
            <person name="Santos A.J."/>
        </authorList>
    </citation>
    <scope>NUCLEOTIDE SEQUENCE</scope>
    <source>
        <tissue evidence="1">Shoot tissue taken approximately 20 cm above the soil surface</tissue>
    </source>
</reference>
<protein>
    <submittedName>
        <fullName evidence="1">Uncharacterized protein</fullName>
    </submittedName>
</protein>
<name>A0A0A9DS67_ARUDO</name>
<sequence>MLSCSFLTRSRPSADCPRKYTTMEISSEVVSYPPSKESSTKLTFSSSESSLLARSTSRKSPCFLQEPALLLSSMMPFTVLDILSLACTALAYGVPGM</sequence>
<dbReference type="AlphaFoldDB" id="A0A0A9DS67"/>
<reference evidence="1" key="2">
    <citation type="journal article" date="2015" name="Data Brief">
        <title>Shoot transcriptome of the giant reed, Arundo donax.</title>
        <authorList>
            <person name="Barrero R.A."/>
            <person name="Guerrero F.D."/>
            <person name="Moolhuijzen P."/>
            <person name="Goolsby J.A."/>
            <person name="Tidwell J."/>
            <person name="Bellgard S.E."/>
            <person name="Bellgard M.I."/>
        </authorList>
    </citation>
    <scope>NUCLEOTIDE SEQUENCE</scope>
    <source>
        <tissue evidence="1">Shoot tissue taken approximately 20 cm above the soil surface</tissue>
    </source>
</reference>
<proteinExistence type="predicted"/>
<organism evidence="1">
    <name type="scientific">Arundo donax</name>
    <name type="common">Giant reed</name>
    <name type="synonym">Donax arundinaceus</name>
    <dbReference type="NCBI Taxonomy" id="35708"/>
    <lineage>
        <taxon>Eukaryota</taxon>
        <taxon>Viridiplantae</taxon>
        <taxon>Streptophyta</taxon>
        <taxon>Embryophyta</taxon>
        <taxon>Tracheophyta</taxon>
        <taxon>Spermatophyta</taxon>
        <taxon>Magnoliopsida</taxon>
        <taxon>Liliopsida</taxon>
        <taxon>Poales</taxon>
        <taxon>Poaceae</taxon>
        <taxon>PACMAD clade</taxon>
        <taxon>Arundinoideae</taxon>
        <taxon>Arundineae</taxon>
        <taxon>Arundo</taxon>
    </lineage>
</organism>